<dbReference type="InterPro" id="IPR027939">
    <property type="entry name" value="NMT1/THI5"/>
</dbReference>
<evidence type="ECO:0000313" key="3">
    <source>
        <dbReference type="EMBL" id="GAA3660357.1"/>
    </source>
</evidence>
<dbReference type="Pfam" id="PF09084">
    <property type="entry name" value="NMT1"/>
    <property type="match status" value="1"/>
</dbReference>
<feature type="chain" id="PRO_5047399513" description="SsuA/THI5-like domain-containing protein" evidence="1">
    <location>
        <begin position="25"/>
        <end position="356"/>
    </location>
</feature>
<dbReference type="PROSITE" id="PS51257">
    <property type="entry name" value="PROKAR_LIPOPROTEIN"/>
    <property type="match status" value="1"/>
</dbReference>
<gene>
    <name evidence="3" type="ORF">GCM10022202_21570</name>
</gene>
<keyword evidence="4" id="KW-1185">Reference proteome</keyword>
<feature type="signal peptide" evidence="1">
    <location>
        <begin position="1"/>
        <end position="24"/>
    </location>
</feature>
<dbReference type="PANTHER" id="PTHR31528">
    <property type="entry name" value="4-AMINO-5-HYDROXYMETHYL-2-METHYLPYRIMIDINE PHOSPHATE SYNTHASE THI11-RELATED"/>
    <property type="match status" value="1"/>
</dbReference>
<dbReference type="InterPro" id="IPR015168">
    <property type="entry name" value="SsuA/THI5"/>
</dbReference>
<evidence type="ECO:0000256" key="1">
    <source>
        <dbReference type="SAM" id="SignalP"/>
    </source>
</evidence>
<dbReference type="PANTHER" id="PTHR31528:SF15">
    <property type="entry name" value="RIBOFLAVIN-BINDING PROTEIN RIBY"/>
    <property type="match status" value="1"/>
</dbReference>
<evidence type="ECO:0000313" key="4">
    <source>
        <dbReference type="Proteomes" id="UP001410795"/>
    </source>
</evidence>
<reference evidence="4" key="1">
    <citation type="journal article" date="2019" name="Int. J. Syst. Evol. Microbiol.">
        <title>The Global Catalogue of Microorganisms (GCM) 10K type strain sequencing project: providing services to taxonomists for standard genome sequencing and annotation.</title>
        <authorList>
            <consortium name="The Broad Institute Genomics Platform"/>
            <consortium name="The Broad Institute Genome Sequencing Center for Infectious Disease"/>
            <person name="Wu L."/>
            <person name="Ma J."/>
        </authorList>
    </citation>
    <scope>NUCLEOTIDE SEQUENCE [LARGE SCALE GENOMIC DNA]</scope>
    <source>
        <strain evidence="4">JCM 16546</strain>
    </source>
</reference>
<dbReference type="SUPFAM" id="SSF53850">
    <property type="entry name" value="Periplasmic binding protein-like II"/>
    <property type="match status" value="1"/>
</dbReference>
<comment type="caution">
    <text evidence="3">The sequence shown here is derived from an EMBL/GenBank/DDBJ whole genome shotgun (WGS) entry which is preliminary data.</text>
</comment>
<keyword evidence="1" id="KW-0732">Signal</keyword>
<evidence type="ECO:0000259" key="2">
    <source>
        <dbReference type="Pfam" id="PF09084"/>
    </source>
</evidence>
<sequence length="356" mass="37125">MVTARRGRRAGAVAGLAAAALALAACGGSPEAAGEGGEGSGELAEMVVVSFLPLESFTFTPEMYAYAGGYFEKHGLDVELQAVQGTSAAIQALLGGSATLTRASTVDLFPPLEQGQPLTAVGTMAYKSNVRVVSSTENPVESPADMAGETIGMGSIGGTSEKLLNLALDAEGVPRDEVARQAVPVTAAAFELVKQEHLAGYIVSLDTSMQIAQQNEDAVVTDAGLGGSPDIQTWIATEDTLADPEQAENVRAFLAAIEEAVQDVIDDADNDFANVIETLRSSGDFTFAALDDDEVAQGVLEIYTSQTWVSPDGDTALLENDLDAWQSAYDTYVEAGFLEGGADPGEWITEEYLPEG</sequence>
<protein>
    <recommendedName>
        <fullName evidence="2">SsuA/THI5-like domain-containing protein</fullName>
    </recommendedName>
</protein>
<accession>A0ABP7BKI5</accession>
<dbReference type="Gene3D" id="3.40.190.10">
    <property type="entry name" value="Periplasmic binding protein-like II"/>
    <property type="match status" value="2"/>
</dbReference>
<dbReference type="EMBL" id="BAAAYV010000010">
    <property type="protein sequence ID" value="GAA3660357.1"/>
    <property type="molecule type" value="Genomic_DNA"/>
</dbReference>
<dbReference type="Proteomes" id="UP001410795">
    <property type="component" value="Unassembled WGS sequence"/>
</dbReference>
<name>A0ABP7BKI5_9MICO</name>
<feature type="domain" description="SsuA/THI5-like" evidence="2">
    <location>
        <begin position="58"/>
        <end position="267"/>
    </location>
</feature>
<proteinExistence type="predicted"/>
<organism evidence="3 4">
    <name type="scientific">Microbacterium marinilacus</name>
    <dbReference type="NCBI Taxonomy" id="415209"/>
    <lineage>
        <taxon>Bacteria</taxon>
        <taxon>Bacillati</taxon>
        <taxon>Actinomycetota</taxon>
        <taxon>Actinomycetes</taxon>
        <taxon>Micrococcales</taxon>
        <taxon>Microbacteriaceae</taxon>
        <taxon>Microbacterium</taxon>
    </lineage>
</organism>